<keyword evidence="2" id="KW-1185">Reference proteome</keyword>
<organism evidence="1 2">
    <name type="scientific">Brassica cretica</name>
    <name type="common">Mustard</name>
    <dbReference type="NCBI Taxonomy" id="69181"/>
    <lineage>
        <taxon>Eukaryota</taxon>
        <taxon>Viridiplantae</taxon>
        <taxon>Streptophyta</taxon>
        <taxon>Embryophyta</taxon>
        <taxon>Tracheophyta</taxon>
        <taxon>Spermatophyta</taxon>
        <taxon>Magnoliopsida</taxon>
        <taxon>eudicotyledons</taxon>
        <taxon>Gunneridae</taxon>
        <taxon>Pentapetalae</taxon>
        <taxon>rosids</taxon>
        <taxon>malvids</taxon>
        <taxon>Brassicales</taxon>
        <taxon>Brassicaceae</taxon>
        <taxon>Brassiceae</taxon>
        <taxon>Brassica</taxon>
    </lineage>
</organism>
<name>A0ABQ7E1Y2_BRACR</name>
<sequence length="122" mass="13806">MCASDWQSISFFLVNNVEQPMGTQTECGLCLLPQLHTNDKLNLFRNISRPVYMPMKQNQITRAIGNVKFSLPSFASMLFVSRLLCLVLSSECEPDFAFVPQPPRIPISQYNDLTLSVSKYPS</sequence>
<evidence type="ECO:0000313" key="1">
    <source>
        <dbReference type="EMBL" id="KAF3590391.1"/>
    </source>
</evidence>
<dbReference type="Proteomes" id="UP000266723">
    <property type="component" value="Unassembled WGS sequence"/>
</dbReference>
<accession>A0ABQ7E1Y2</accession>
<reference evidence="1 2" key="1">
    <citation type="journal article" date="2020" name="BMC Genomics">
        <title>Intraspecific diversification of the crop wild relative Brassica cretica Lam. using demographic model selection.</title>
        <authorList>
            <person name="Kioukis A."/>
            <person name="Michalopoulou V.A."/>
            <person name="Briers L."/>
            <person name="Pirintsos S."/>
            <person name="Studholme D.J."/>
            <person name="Pavlidis P."/>
            <person name="Sarris P.F."/>
        </authorList>
    </citation>
    <scope>NUCLEOTIDE SEQUENCE [LARGE SCALE GENOMIC DNA]</scope>
    <source>
        <strain evidence="2">cv. PFS-1207/04</strain>
    </source>
</reference>
<gene>
    <name evidence="1" type="ORF">DY000_02023853</name>
</gene>
<evidence type="ECO:0000313" key="2">
    <source>
        <dbReference type="Proteomes" id="UP000266723"/>
    </source>
</evidence>
<comment type="caution">
    <text evidence="1">The sequence shown here is derived from an EMBL/GenBank/DDBJ whole genome shotgun (WGS) entry which is preliminary data.</text>
</comment>
<protein>
    <submittedName>
        <fullName evidence="1">Uncharacterized protein</fullName>
    </submittedName>
</protein>
<proteinExistence type="predicted"/>
<dbReference type="EMBL" id="QGKV02000299">
    <property type="protein sequence ID" value="KAF3590391.1"/>
    <property type="molecule type" value="Genomic_DNA"/>
</dbReference>